<reference evidence="1" key="1">
    <citation type="submission" date="2022-04" db="EMBL/GenBank/DDBJ databases">
        <title>Carnegiea gigantea Genome sequencing and assembly v2.</title>
        <authorList>
            <person name="Copetti D."/>
            <person name="Sanderson M.J."/>
            <person name="Burquez A."/>
            <person name="Wojciechowski M.F."/>
        </authorList>
    </citation>
    <scope>NUCLEOTIDE SEQUENCE</scope>
    <source>
        <strain evidence="1">SGP5-SGP5p</strain>
        <tissue evidence="1">Aerial part</tissue>
    </source>
</reference>
<organism evidence="1 2">
    <name type="scientific">Carnegiea gigantea</name>
    <dbReference type="NCBI Taxonomy" id="171969"/>
    <lineage>
        <taxon>Eukaryota</taxon>
        <taxon>Viridiplantae</taxon>
        <taxon>Streptophyta</taxon>
        <taxon>Embryophyta</taxon>
        <taxon>Tracheophyta</taxon>
        <taxon>Spermatophyta</taxon>
        <taxon>Magnoliopsida</taxon>
        <taxon>eudicotyledons</taxon>
        <taxon>Gunneridae</taxon>
        <taxon>Pentapetalae</taxon>
        <taxon>Caryophyllales</taxon>
        <taxon>Cactineae</taxon>
        <taxon>Cactaceae</taxon>
        <taxon>Cactoideae</taxon>
        <taxon>Echinocereeae</taxon>
        <taxon>Carnegiea</taxon>
    </lineage>
</organism>
<evidence type="ECO:0000313" key="1">
    <source>
        <dbReference type="EMBL" id="KAJ8440344.1"/>
    </source>
</evidence>
<keyword evidence="2" id="KW-1185">Reference proteome</keyword>
<dbReference type="PANTHER" id="PTHR33219:SF10">
    <property type="entry name" value="OS07G0185300 PROTEIN"/>
    <property type="match status" value="1"/>
</dbReference>
<dbReference type="Pfam" id="PF02325">
    <property type="entry name" value="CCB3_YggT"/>
    <property type="match status" value="1"/>
</dbReference>
<proteinExistence type="predicted"/>
<protein>
    <recommendedName>
        <fullName evidence="3">YGGT family protein</fullName>
    </recommendedName>
</protein>
<dbReference type="GO" id="GO:0009507">
    <property type="term" value="C:chloroplast"/>
    <property type="evidence" value="ECO:0007669"/>
    <property type="project" value="TreeGrafter"/>
</dbReference>
<name>A0A9Q1KBB5_9CARY</name>
<dbReference type="OrthoDB" id="2066at2759"/>
<dbReference type="GO" id="GO:0010020">
    <property type="term" value="P:chloroplast fission"/>
    <property type="evidence" value="ECO:0007669"/>
    <property type="project" value="TreeGrafter"/>
</dbReference>
<dbReference type="PANTHER" id="PTHR33219">
    <property type="entry name" value="YLMG HOMOLOG PROTEIN 2, CHLOROPLASTIC"/>
    <property type="match status" value="1"/>
</dbReference>
<dbReference type="AlphaFoldDB" id="A0A9Q1KBB5"/>
<dbReference type="Proteomes" id="UP001153076">
    <property type="component" value="Unassembled WGS sequence"/>
</dbReference>
<accession>A0A9Q1KBB5</accession>
<dbReference type="InterPro" id="IPR003425">
    <property type="entry name" value="CCB3/YggT"/>
</dbReference>
<evidence type="ECO:0008006" key="3">
    <source>
        <dbReference type="Google" id="ProtNLM"/>
    </source>
</evidence>
<sequence>MAATTISGSSLLICSSATSHRRVNLLCIRRIPLFLPKRPSLKTSSVKPLITVSLNPASISPKPNSPPNPLPNSPLISNSTKTLATLFAISVSLSSKIAQIISDSLIRFKARVLTPTPEELQTLQFLQDNVLCTVGPLFFAASRLRTKGTLSTPLTVVAAGMSKWLNIYSGVLLLRVLLSWFPNIPWDRQPLSALRDLCDPYLNLFRNIVPPLLDTLDVSPIFAFIVLGVLGSLLKELGSSTPKYSPRFSLPSLHSTTTLNEIIKVKTNMY</sequence>
<evidence type="ECO:0000313" key="2">
    <source>
        <dbReference type="Proteomes" id="UP001153076"/>
    </source>
</evidence>
<gene>
    <name evidence="1" type="ORF">Cgig2_012780</name>
</gene>
<dbReference type="GO" id="GO:0016020">
    <property type="term" value="C:membrane"/>
    <property type="evidence" value="ECO:0007669"/>
    <property type="project" value="InterPro"/>
</dbReference>
<dbReference type="EMBL" id="JAKOGI010000193">
    <property type="protein sequence ID" value="KAJ8440344.1"/>
    <property type="molecule type" value="Genomic_DNA"/>
</dbReference>
<comment type="caution">
    <text evidence="1">The sequence shown here is derived from an EMBL/GenBank/DDBJ whole genome shotgun (WGS) entry which is preliminary data.</text>
</comment>